<dbReference type="AlphaFoldDB" id="A0A2K8Z9A8"/>
<accession>A0A2K8Z9A8</accession>
<evidence type="ECO:0008006" key="4">
    <source>
        <dbReference type="Google" id="ProtNLM"/>
    </source>
</evidence>
<evidence type="ECO:0000313" key="3">
    <source>
        <dbReference type="Proteomes" id="UP000232883"/>
    </source>
</evidence>
<evidence type="ECO:0000313" key="2">
    <source>
        <dbReference type="EMBL" id="AUD06455.1"/>
    </source>
</evidence>
<dbReference type="OrthoDB" id="949719at2"/>
<dbReference type="InterPro" id="IPR021823">
    <property type="entry name" value="DUF3408"/>
</dbReference>
<dbReference type="Pfam" id="PF11888">
    <property type="entry name" value="DUF3408"/>
    <property type="match status" value="1"/>
</dbReference>
<protein>
    <recommendedName>
        <fullName evidence="4">DUF3408 domain-containing protein</fullName>
    </recommendedName>
</protein>
<dbReference type="RefSeq" id="WP_100993000.1">
    <property type="nucleotide sequence ID" value="NZ_CP025096.1"/>
</dbReference>
<dbReference type="Proteomes" id="UP000232883">
    <property type="component" value="Chromosome"/>
</dbReference>
<name>A0A2K8Z9A8_9BACT</name>
<feature type="compositionally biased region" description="Polar residues" evidence="1">
    <location>
        <begin position="29"/>
        <end position="43"/>
    </location>
</feature>
<gene>
    <name evidence="2" type="ORF">CWM47_34210</name>
</gene>
<reference evidence="2 3" key="1">
    <citation type="submission" date="2017-11" db="EMBL/GenBank/DDBJ databases">
        <title>Taxonomic description and genome sequences of Spirosoma HA7 sp. nov., isolated from pollen microhabitat of Corylus avellana.</title>
        <authorList>
            <person name="Ambika Manirajan B."/>
            <person name="Suarez C."/>
            <person name="Ratering S."/>
            <person name="Geissler-Plaum R."/>
            <person name="Cardinale M."/>
            <person name="Sylvia S."/>
        </authorList>
    </citation>
    <scope>NUCLEOTIDE SEQUENCE [LARGE SCALE GENOMIC DNA]</scope>
    <source>
        <strain evidence="2 3">HA7</strain>
    </source>
</reference>
<dbReference type="EMBL" id="CP025096">
    <property type="protein sequence ID" value="AUD06455.1"/>
    <property type="molecule type" value="Genomic_DNA"/>
</dbReference>
<organism evidence="2 3">
    <name type="scientific">Spirosoma pollinicola</name>
    <dbReference type="NCBI Taxonomy" id="2057025"/>
    <lineage>
        <taxon>Bacteria</taxon>
        <taxon>Pseudomonadati</taxon>
        <taxon>Bacteroidota</taxon>
        <taxon>Cytophagia</taxon>
        <taxon>Cytophagales</taxon>
        <taxon>Cytophagaceae</taxon>
        <taxon>Spirosoma</taxon>
    </lineage>
</organism>
<sequence>MAGNRKNALDDLAAGFMSTRPPAFDKFLQQPTITLPTETISDGQQRESSMDETPDRFEQVQEETRVESEKPGNDHSIIHPVLAKPVESVKSISGKQTEGIAISKKPASTTAKPKKLAGPYEEGFLAKTDQHPFNPGDQRIYLKKAHAKILSRLVLYCEHTDRRINLQAIVDNILHHHFEQYASDIKQIDQQLLSLLTQQIND</sequence>
<feature type="region of interest" description="Disordered" evidence="1">
    <location>
        <begin position="27"/>
        <end position="76"/>
    </location>
</feature>
<evidence type="ECO:0000256" key="1">
    <source>
        <dbReference type="SAM" id="MobiDB-lite"/>
    </source>
</evidence>
<proteinExistence type="predicted"/>
<feature type="compositionally biased region" description="Basic and acidic residues" evidence="1">
    <location>
        <begin position="44"/>
        <end position="76"/>
    </location>
</feature>
<dbReference type="KEGG" id="spir:CWM47_34210"/>
<keyword evidence="3" id="KW-1185">Reference proteome</keyword>